<evidence type="ECO:0000313" key="3">
    <source>
        <dbReference type="Proteomes" id="UP000294547"/>
    </source>
</evidence>
<dbReference type="RefSeq" id="WP_126538550.1">
    <property type="nucleotide sequence ID" value="NZ_BSPM01000009.1"/>
</dbReference>
<feature type="transmembrane region" description="Helical" evidence="1">
    <location>
        <begin position="27"/>
        <end position="56"/>
    </location>
</feature>
<keyword evidence="3" id="KW-1185">Reference proteome</keyword>
<sequence length="87" mass="8580">MFAAPASFRTARRTTVLPAVLSAIGNAAGLTIALFAAWACLTVVGMAAVGGLASFAGDPLVARLGDRMALIALLPTAAIAALALLDG</sequence>
<organism evidence="2 3">
    <name type="scientific">Oharaeibacter diazotrophicus</name>
    <dbReference type="NCBI Taxonomy" id="1920512"/>
    <lineage>
        <taxon>Bacteria</taxon>
        <taxon>Pseudomonadati</taxon>
        <taxon>Pseudomonadota</taxon>
        <taxon>Alphaproteobacteria</taxon>
        <taxon>Hyphomicrobiales</taxon>
        <taxon>Pleomorphomonadaceae</taxon>
        <taxon>Oharaeibacter</taxon>
    </lineage>
</organism>
<keyword evidence="1" id="KW-0472">Membrane</keyword>
<keyword evidence="1" id="KW-0812">Transmembrane</keyword>
<dbReference type="EMBL" id="SNXY01000009">
    <property type="protein sequence ID" value="TDP83527.1"/>
    <property type="molecule type" value="Genomic_DNA"/>
</dbReference>
<dbReference type="AlphaFoldDB" id="A0A4R6RCU2"/>
<accession>A0A4R6RCU2</accession>
<dbReference type="Proteomes" id="UP000294547">
    <property type="component" value="Unassembled WGS sequence"/>
</dbReference>
<gene>
    <name evidence="2" type="ORF">EDD54_3489</name>
</gene>
<feature type="transmembrane region" description="Helical" evidence="1">
    <location>
        <begin position="68"/>
        <end position="85"/>
    </location>
</feature>
<evidence type="ECO:0000313" key="2">
    <source>
        <dbReference type="EMBL" id="TDP83527.1"/>
    </source>
</evidence>
<comment type="caution">
    <text evidence="2">The sequence shown here is derived from an EMBL/GenBank/DDBJ whole genome shotgun (WGS) entry which is preliminary data.</text>
</comment>
<keyword evidence="1" id="KW-1133">Transmembrane helix</keyword>
<reference evidence="2 3" key="1">
    <citation type="submission" date="2019-03" db="EMBL/GenBank/DDBJ databases">
        <title>Genomic Encyclopedia of Type Strains, Phase IV (KMG-IV): sequencing the most valuable type-strain genomes for metagenomic binning, comparative biology and taxonomic classification.</title>
        <authorList>
            <person name="Goeker M."/>
        </authorList>
    </citation>
    <scope>NUCLEOTIDE SEQUENCE [LARGE SCALE GENOMIC DNA]</scope>
    <source>
        <strain evidence="2 3">DSM 102969</strain>
    </source>
</reference>
<proteinExistence type="predicted"/>
<evidence type="ECO:0000256" key="1">
    <source>
        <dbReference type="SAM" id="Phobius"/>
    </source>
</evidence>
<name>A0A4R6RCU2_9HYPH</name>
<protein>
    <submittedName>
        <fullName evidence="2">Uncharacterized protein</fullName>
    </submittedName>
</protein>